<organism evidence="1 2">
    <name type="scientific">Necator americanus</name>
    <name type="common">Human hookworm</name>
    <dbReference type="NCBI Taxonomy" id="51031"/>
    <lineage>
        <taxon>Eukaryota</taxon>
        <taxon>Metazoa</taxon>
        <taxon>Ecdysozoa</taxon>
        <taxon>Nematoda</taxon>
        <taxon>Chromadorea</taxon>
        <taxon>Rhabditida</taxon>
        <taxon>Rhabditina</taxon>
        <taxon>Rhabditomorpha</taxon>
        <taxon>Strongyloidea</taxon>
        <taxon>Ancylostomatidae</taxon>
        <taxon>Bunostominae</taxon>
        <taxon>Necator</taxon>
    </lineage>
</organism>
<reference evidence="1 2" key="1">
    <citation type="submission" date="2023-08" db="EMBL/GenBank/DDBJ databases">
        <title>A Necator americanus chromosomal reference genome.</title>
        <authorList>
            <person name="Ilik V."/>
            <person name="Petrzelkova K.J."/>
            <person name="Pardy F."/>
            <person name="Fuh T."/>
            <person name="Niatou-Singa F.S."/>
            <person name="Gouil Q."/>
            <person name="Baker L."/>
            <person name="Ritchie M.E."/>
            <person name="Jex A.R."/>
            <person name="Gazzola D."/>
            <person name="Li H."/>
            <person name="Toshio Fujiwara R."/>
            <person name="Zhan B."/>
            <person name="Aroian R.V."/>
            <person name="Pafco B."/>
            <person name="Schwarz E.M."/>
        </authorList>
    </citation>
    <scope>NUCLEOTIDE SEQUENCE [LARGE SCALE GENOMIC DNA]</scope>
    <source>
        <strain evidence="1 2">Aroian</strain>
        <tissue evidence="1">Whole animal</tissue>
    </source>
</reference>
<sequence length="93" mass="10515">MVIGTTISLLKEWQNRDVKWTPSPVGECVADLGTRHVTGRLPCPPTMIFLHEIPAIAMTIAVFILQPKSCDPLFVFRGFPWFCVEVPDNEFIE</sequence>
<proteinExistence type="predicted"/>
<comment type="caution">
    <text evidence="1">The sequence shown here is derived from an EMBL/GenBank/DDBJ whole genome shotgun (WGS) entry which is preliminary data.</text>
</comment>
<protein>
    <submittedName>
        <fullName evidence="1">Uncharacterized protein</fullName>
    </submittedName>
</protein>
<accession>A0ABR1DJ66</accession>
<gene>
    <name evidence="1" type="primary">Necator_chrIV.g15164</name>
    <name evidence="1" type="ORF">RB195_001869</name>
</gene>
<name>A0ABR1DJ66_NECAM</name>
<evidence type="ECO:0000313" key="2">
    <source>
        <dbReference type="Proteomes" id="UP001303046"/>
    </source>
</evidence>
<dbReference type="EMBL" id="JAVFWL010000004">
    <property type="protein sequence ID" value="KAK6749516.1"/>
    <property type="molecule type" value="Genomic_DNA"/>
</dbReference>
<keyword evidence="2" id="KW-1185">Reference proteome</keyword>
<evidence type="ECO:0000313" key="1">
    <source>
        <dbReference type="EMBL" id="KAK6749516.1"/>
    </source>
</evidence>
<dbReference type="Proteomes" id="UP001303046">
    <property type="component" value="Unassembled WGS sequence"/>
</dbReference>